<dbReference type="PRINTS" id="PR00701">
    <property type="entry name" value="60KDINNERMP"/>
</dbReference>
<dbReference type="InterPro" id="IPR001708">
    <property type="entry name" value="YidC/ALB3/OXA1/COX18"/>
</dbReference>
<dbReference type="Pfam" id="PF02096">
    <property type="entry name" value="60KD_IMP"/>
    <property type="match status" value="1"/>
</dbReference>
<proteinExistence type="inferred from homology"/>
<evidence type="ECO:0000256" key="10">
    <source>
        <dbReference type="ARBA" id="ARBA00023186"/>
    </source>
</evidence>
<feature type="transmembrane region" description="Helical" evidence="13">
    <location>
        <begin position="502"/>
        <end position="527"/>
    </location>
</feature>
<evidence type="ECO:0000256" key="4">
    <source>
        <dbReference type="ARBA" id="ARBA00022448"/>
    </source>
</evidence>
<evidence type="ECO:0000256" key="12">
    <source>
        <dbReference type="ARBA" id="ARBA00033342"/>
    </source>
</evidence>
<dbReference type="NCBIfam" id="TIGR03593">
    <property type="entry name" value="yidC_nterm"/>
    <property type="match status" value="1"/>
</dbReference>
<evidence type="ECO:0000313" key="17">
    <source>
        <dbReference type="EMBL" id="MBC3766642.1"/>
    </source>
</evidence>
<keyword evidence="9 13" id="KW-0472">Membrane</keyword>
<evidence type="ECO:0000256" key="11">
    <source>
        <dbReference type="ARBA" id="ARBA00033245"/>
    </source>
</evidence>
<dbReference type="CDD" id="cd20070">
    <property type="entry name" value="5TM_YidC_Alb3"/>
    <property type="match status" value="1"/>
</dbReference>
<feature type="compositionally biased region" description="Basic and acidic residues" evidence="14">
    <location>
        <begin position="134"/>
        <end position="143"/>
    </location>
</feature>
<dbReference type="GO" id="GO:0015031">
    <property type="term" value="P:protein transport"/>
    <property type="evidence" value="ECO:0007669"/>
    <property type="project" value="UniProtKB-KW"/>
</dbReference>
<evidence type="ECO:0000256" key="3">
    <source>
        <dbReference type="ARBA" id="ARBA00015325"/>
    </source>
</evidence>
<keyword evidence="8 13" id="KW-1133">Transmembrane helix</keyword>
<keyword evidence="6 13" id="KW-0812">Transmembrane</keyword>
<dbReference type="PANTHER" id="PTHR12428:SF65">
    <property type="entry name" value="CYTOCHROME C OXIDASE ASSEMBLY PROTEIN COX18, MITOCHONDRIAL"/>
    <property type="match status" value="1"/>
</dbReference>
<evidence type="ECO:0000259" key="15">
    <source>
        <dbReference type="Pfam" id="PF02096"/>
    </source>
</evidence>
<name>A0A8J6M319_9ALTE</name>
<dbReference type="GO" id="GO:0051205">
    <property type="term" value="P:protein insertion into membrane"/>
    <property type="evidence" value="ECO:0007669"/>
    <property type="project" value="TreeGrafter"/>
</dbReference>
<keyword evidence="5 13" id="KW-1003">Cell membrane</keyword>
<comment type="function">
    <text evidence="13">Required for the insertion and/or proper folding and/or complex formation of integral membrane proteins into the membrane. Involved in integration of membrane proteins that insert both dependently and independently of the Sec translocase complex, as well as at least some lipoproteins. Aids folding of multispanning membrane proteins.</text>
</comment>
<comment type="caution">
    <text evidence="17">The sequence shown here is derived from an EMBL/GenBank/DDBJ whole genome shotgun (WGS) entry which is preliminary data.</text>
</comment>
<comment type="subunit">
    <text evidence="13">Interacts with the Sec translocase complex via SecD. Specifically interacts with transmembrane segments of nascent integral membrane proteins during membrane integration.</text>
</comment>
<evidence type="ECO:0000256" key="5">
    <source>
        <dbReference type="ARBA" id="ARBA00022475"/>
    </source>
</evidence>
<evidence type="ECO:0000256" key="13">
    <source>
        <dbReference type="HAMAP-Rule" id="MF_01810"/>
    </source>
</evidence>
<keyword evidence="7 13" id="KW-0653">Protein transport</keyword>
<sequence>MESQRSFMIIALLFVSYLLWQQWQMDYGPKPVVAPVENTQTQQTEVHDDVPQSQDVPASGMTHADLVAGTSTQSKTIHVTTDALDVVINTKGGDIVSANLTDFNVDLDSDEKFSLLRATPSNLYIAQSGLIGRDGPDASKNGRPDYQTQSDSYTLTGEKLDVPLVWQTDTGLTVTKTFTFYANQHKVDVNYTITNQTGEPVHIQQYAQLKQVVEGEKSGGMFMPTYRGSAYSTDETRYEKYTFDDIEESNLKKSTKGGWVAMLQHYFVSAWIPPKTEQNNLFTKSSANHTYATIGFTGEPKTVEAGQSTSLNTTLYIGPKDQDLLHNLADNLDLTVDYGIFFWISQPLFALLKFIQGIVGNWGVAIIVITIIVKGAMYPLTKAQYVSMGKMRALQPKMAALKERYGDDRQKMSMGMMELYKKEKVNPMGGCFPMLLQMPIFLALYYVFLESVEFRHAGFFLWIKDLSVQDPYYVLPVLMGISMFLLQKLNPATIQDPMQQKIFQWMPVMMTIFFLWFPAGLVLYWLVSNLITLTQAKIIYAGMEKNGLKTK</sequence>
<dbReference type="AlphaFoldDB" id="A0A8J6M319"/>
<comment type="subcellular location">
    <subcellularLocation>
        <location evidence="1">Cell inner membrane</location>
        <topology evidence="1">Multi-pass membrane protein</topology>
    </subcellularLocation>
    <subcellularLocation>
        <location evidence="13">Cell membrane</location>
        <topology evidence="13">Multi-pass membrane protein</topology>
    </subcellularLocation>
</comment>
<keyword evidence="10 13" id="KW-0143">Chaperone</keyword>
<feature type="domain" description="Membrane insertase YidC N-terminal" evidence="16">
    <location>
        <begin position="77"/>
        <end position="350"/>
    </location>
</feature>
<dbReference type="Pfam" id="PF14849">
    <property type="entry name" value="YidC_periplas"/>
    <property type="match status" value="1"/>
</dbReference>
<comment type="similarity">
    <text evidence="2 13">Belongs to the OXA1/ALB3/YidC family. Type 1 subfamily.</text>
</comment>
<feature type="transmembrane region" description="Helical" evidence="13">
    <location>
        <begin position="362"/>
        <end position="381"/>
    </location>
</feature>
<dbReference type="GO" id="GO:0005886">
    <property type="term" value="C:plasma membrane"/>
    <property type="evidence" value="ECO:0007669"/>
    <property type="project" value="UniProtKB-SubCell"/>
</dbReference>
<reference evidence="17" key="2">
    <citation type="submission" date="2020-08" db="EMBL/GenBank/DDBJ databases">
        <authorList>
            <person name="Lai Q."/>
        </authorList>
    </citation>
    <scope>NUCLEOTIDE SEQUENCE</scope>
    <source>
        <strain evidence="17">S27-2</strain>
    </source>
</reference>
<evidence type="ECO:0000259" key="16">
    <source>
        <dbReference type="Pfam" id="PF14849"/>
    </source>
</evidence>
<dbReference type="InterPro" id="IPR019998">
    <property type="entry name" value="Membr_insert_YidC"/>
</dbReference>
<dbReference type="NCBIfam" id="TIGR03592">
    <property type="entry name" value="yidC_oxa1_cterm"/>
    <property type="match status" value="1"/>
</dbReference>
<dbReference type="EMBL" id="JACNEP010000009">
    <property type="protein sequence ID" value="MBC3766642.1"/>
    <property type="molecule type" value="Genomic_DNA"/>
</dbReference>
<evidence type="ECO:0000256" key="8">
    <source>
        <dbReference type="ARBA" id="ARBA00022989"/>
    </source>
</evidence>
<feature type="domain" description="Membrane insertase YidC/Oxa/ALB C-terminal" evidence="15">
    <location>
        <begin position="362"/>
        <end position="540"/>
    </location>
</feature>
<feature type="transmembrane region" description="Helical" evidence="13">
    <location>
        <begin position="425"/>
        <end position="448"/>
    </location>
</feature>
<accession>A0A8J6M319</accession>
<organism evidence="17 18">
    <name type="scientific">Neptunicella marina</name>
    <dbReference type="NCBI Taxonomy" id="2125989"/>
    <lineage>
        <taxon>Bacteria</taxon>
        <taxon>Pseudomonadati</taxon>
        <taxon>Pseudomonadota</taxon>
        <taxon>Gammaproteobacteria</taxon>
        <taxon>Alteromonadales</taxon>
        <taxon>Alteromonadaceae</taxon>
        <taxon>Neptunicella</taxon>
    </lineage>
</organism>
<dbReference type="Gene3D" id="2.70.98.90">
    <property type="match status" value="1"/>
</dbReference>
<comment type="caution">
    <text evidence="13">Lacks conserved residue(s) required for the propagation of feature annotation.</text>
</comment>
<dbReference type="InterPro" id="IPR038221">
    <property type="entry name" value="YidC_periplasmic_sf"/>
</dbReference>
<dbReference type="RefSeq" id="WP_186507170.1">
    <property type="nucleotide sequence ID" value="NZ_JACNEP010000009.1"/>
</dbReference>
<evidence type="ECO:0000256" key="1">
    <source>
        <dbReference type="ARBA" id="ARBA00004429"/>
    </source>
</evidence>
<gene>
    <name evidence="13 17" type="primary">yidC</name>
    <name evidence="17" type="ORF">H8B19_12200</name>
</gene>
<dbReference type="NCBIfam" id="NF002352">
    <property type="entry name" value="PRK01318.1-3"/>
    <property type="match status" value="1"/>
</dbReference>
<dbReference type="NCBIfam" id="NF002351">
    <property type="entry name" value="PRK01318.1-1"/>
    <property type="match status" value="1"/>
</dbReference>
<evidence type="ECO:0000256" key="9">
    <source>
        <dbReference type="ARBA" id="ARBA00023136"/>
    </source>
</evidence>
<dbReference type="GO" id="GO:0032977">
    <property type="term" value="F:membrane insertase activity"/>
    <property type="evidence" value="ECO:0007669"/>
    <property type="project" value="InterPro"/>
</dbReference>
<dbReference type="InterPro" id="IPR028053">
    <property type="entry name" value="Membr_insert_YidC_N"/>
</dbReference>
<evidence type="ECO:0000256" key="14">
    <source>
        <dbReference type="SAM" id="MobiDB-lite"/>
    </source>
</evidence>
<keyword evidence="4 13" id="KW-0813">Transport</keyword>
<dbReference type="PRINTS" id="PR01900">
    <property type="entry name" value="YIDCPROTEIN"/>
</dbReference>
<dbReference type="Proteomes" id="UP000601768">
    <property type="component" value="Unassembled WGS sequence"/>
</dbReference>
<feature type="region of interest" description="Disordered" evidence="14">
    <location>
        <begin position="128"/>
        <end position="151"/>
    </location>
</feature>
<evidence type="ECO:0000256" key="2">
    <source>
        <dbReference type="ARBA" id="ARBA00010527"/>
    </source>
</evidence>
<reference evidence="17" key="1">
    <citation type="journal article" date="2018" name="Int. J. Syst. Evol. Microbiol.">
        <title>Neptunicella marina gen. nov., sp. nov., isolated from surface seawater.</title>
        <authorList>
            <person name="Liu X."/>
            <person name="Lai Q."/>
            <person name="Du Y."/>
            <person name="Zhang X."/>
            <person name="Liu Z."/>
            <person name="Sun F."/>
            <person name="Shao Z."/>
        </authorList>
    </citation>
    <scope>NUCLEOTIDE SEQUENCE</scope>
    <source>
        <strain evidence="17">S27-2</strain>
    </source>
</reference>
<evidence type="ECO:0000256" key="7">
    <source>
        <dbReference type="ARBA" id="ARBA00022927"/>
    </source>
</evidence>
<evidence type="ECO:0000256" key="6">
    <source>
        <dbReference type="ARBA" id="ARBA00022692"/>
    </source>
</evidence>
<dbReference type="CDD" id="cd19961">
    <property type="entry name" value="EcYidC-like_peri"/>
    <property type="match status" value="1"/>
</dbReference>
<dbReference type="NCBIfam" id="NF002353">
    <property type="entry name" value="PRK01318.1-4"/>
    <property type="match status" value="1"/>
</dbReference>
<keyword evidence="18" id="KW-1185">Reference proteome</keyword>
<dbReference type="InterPro" id="IPR047196">
    <property type="entry name" value="YidC_ALB_C"/>
</dbReference>
<dbReference type="PANTHER" id="PTHR12428">
    <property type="entry name" value="OXA1"/>
    <property type="match status" value="1"/>
</dbReference>
<dbReference type="InterPro" id="IPR028055">
    <property type="entry name" value="YidC/Oxa/ALB_C"/>
</dbReference>
<dbReference type="HAMAP" id="MF_01810">
    <property type="entry name" value="YidC_type1"/>
    <property type="match status" value="1"/>
</dbReference>
<evidence type="ECO:0000313" key="18">
    <source>
        <dbReference type="Proteomes" id="UP000601768"/>
    </source>
</evidence>
<protein>
    <recommendedName>
        <fullName evidence="3 13">Membrane protein insertase YidC</fullName>
    </recommendedName>
    <alternativeName>
        <fullName evidence="12 13">Foldase YidC</fullName>
    </alternativeName>
    <alternativeName>
        <fullName evidence="11 13">Membrane integrase YidC</fullName>
    </alternativeName>
    <alternativeName>
        <fullName evidence="13">Membrane protein YidC</fullName>
    </alternativeName>
</protein>